<feature type="domain" description="Post-transcriptional regulator MKT1 N-terminal" evidence="5">
    <location>
        <begin position="307"/>
        <end position="395"/>
    </location>
</feature>
<keyword evidence="1" id="KW-0810">Translation regulation</keyword>
<evidence type="ECO:0000256" key="1">
    <source>
        <dbReference type="ARBA" id="ARBA00022845"/>
    </source>
</evidence>
<dbReference type="InterPro" id="IPR006084">
    <property type="entry name" value="XPG/Rad2"/>
</dbReference>
<dbReference type="InterPro" id="IPR022040">
    <property type="entry name" value="MKT1_N"/>
</dbReference>
<dbReference type="PANTHER" id="PTHR11081">
    <property type="entry name" value="FLAP ENDONUCLEASE FAMILY MEMBER"/>
    <property type="match status" value="1"/>
</dbReference>
<evidence type="ECO:0000259" key="4">
    <source>
        <dbReference type="Pfam" id="PF12246"/>
    </source>
</evidence>
<accession>A0A015J9D5</accession>
<dbReference type="InterPro" id="IPR022039">
    <property type="entry name" value="MKT1_C"/>
</dbReference>
<dbReference type="SMR" id="A0A015J9D5"/>
<dbReference type="Pfam" id="PF12247">
    <property type="entry name" value="MKT1_N"/>
    <property type="match status" value="1"/>
</dbReference>
<dbReference type="OrthoDB" id="17262at2759"/>
<evidence type="ECO:0000259" key="5">
    <source>
        <dbReference type="Pfam" id="PF12247"/>
    </source>
</evidence>
<dbReference type="SUPFAM" id="SSF88723">
    <property type="entry name" value="PIN domain-like"/>
    <property type="match status" value="1"/>
</dbReference>
<dbReference type="CDD" id="cd09858">
    <property type="entry name" value="PIN_MKT1"/>
    <property type="match status" value="1"/>
</dbReference>
<sequence length="727" mass="82726">MIRHFEFFTAERRLVQHNALSNLKDTRLGIEGTHWLRKLLQNSAKEPATAALGGIPIGLKAAIEKELELIKSYGITPVFVFNGLNVIRKDKPFSTEDTRPTKRAQAWDFYEKGWVDSAYSTWAGSGFINQPDLYYLVFSILKENDIEFIRAPYLAWGQLVYLERHPKGFIHAIYGGSELLMYDVEKVIISLDLEKGTYSWLSKKSILLDLSITDEQFLDVCILAGFEICNTFPPLNSEYSTFTFKSVHDLVKQHRTGFNAVQNYAEHAGVIKSNYVDTYCRTRCAIKYHMVLTDDGKIEPLNVENAPTDIHDVIGYRLPDEIYYYLSKGLMSPQVINTLISGVLIENSPLCNGETIEYRQFLSQLLELRTQAMGLLTQPLHQFYQSRRVVSVYWFEPSNEHHLNHNVVPSVHEILNTWNVLERGLEEEKKAQKTSVIDIAFCLKATATEDQAAKTVMPKNNDKIIESKDEILANVLWKLLELRQFLTSSHTHTAWGSAFKKALTTLKSNTESHHEQLFSALELIRFGYLNGNNLSRSYYIPPNATTEEEKKYILLISRTLSLVPAKFKGVSWNGPLSRELLAFNSFVKAMNRSLRNLCEMLTLSMFLNGDCVKDRQDYLDIALSLPFLYDVNTAMGIIVKTYLEHVIILSKDNNDKAAIRSHIPEALKKLDGTFTGCINVKADLENGLVFWDEVIIAVNSLKTSGAISNELASQFINANNWLSSRRP</sequence>
<dbReference type="OMA" id="RFYQTKV"/>
<dbReference type="PANTHER" id="PTHR11081:SF32">
    <property type="entry name" value="POST-TRANSCRIPTIONAL REGULATOR MKT1"/>
    <property type="match status" value="1"/>
</dbReference>
<evidence type="ECO:0000256" key="2">
    <source>
        <dbReference type="ARBA" id="ARBA00024023"/>
    </source>
</evidence>
<dbReference type="STRING" id="1432141.A0A015J9D5"/>
<evidence type="ECO:0000259" key="3">
    <source>
        <dbReference type="Pfam" id="PF00752"/>
    </source>
</evidence>
<name>A0A015J9D5_RHIIW</name>
<comment type="caution">
    <text evidence="6">The sequence shown here is derived from an EMBL/GenBank/DDBJ whole genome shotgun (WGS) entry which is preliminary data.</text>
</comment>
<feature type="domain" description="Post-transcriptional regulator MKT1 C-terminal" evidence="4">
    <location>
        <begin position="479"/>
        <end position="723"/>
    </location>
</feature>
<dbReference type="HOGENOM" id="CLU_378548_0_0_1"/>
<dbReference type="InterPro" id="IPR029060">
    <property type="entry name" value="PIN-like_dom_sf"/>
</dbReference>
<dbReference type="Pfam" id="PF00752">
    <property type="entry name" value="XPG_N"/>
    <property type="match status" value="1"/>
</dbReference>
<feature type="domain" description="XPG N-terminal" evidence="3">
    <location>
        <begin position="8"/>
        <end position="91"/>
    </location>
</feature>
<protein>
    <submittedName>
        <fullName evidence="6">Mkt1p</fullName>
    </submittedName>
</protein>
<comment type="similarity">
    <text evidence="2">Belongs to the XPG/RAD2 endonuclease family.</text>
</comment>
<dbReference type="EMBL" id="JEMT01029651">
    <property type="protein sequence ID" value="EXX51474.1"/>
    <property type="molecule type" value="Genomic_DNA"/>
</dbReference>
<reference evidence="6 7" key="1">
    <citation type="submission" date="2014-02" db="EMBL/GenBank/DDBJ databases">
        <title>Single nucleus genome sequencing reveals high similarity among nuclei of an endomycorrhizal fungus.</title>
        <authorList>
            <person name="Lin K."/>
            <person name="Geurts R."/>
            <person name="Zhang Z."/>
            <person name="Limpens E."/>
            <person name="Saunders D.G."/>
            <person name="Mu D."/>
            <person name="Pang E."/>
            <person name="Cao H."/>
            <person name="Cha H."/>
            <person name="Lin T."/>
            <person name="Zhou Q."/>
            <person name="Shang Y."/>
            <person name="Li Y."/>
            <person name="Ivanov S."/>
            <person name="Sharma T."/>
            <person name="Velzen R.V."/>
            <person name="Ruijter N.D."/>
            <person name="Aanen D.K."/>
            <person name="Win J."/>
            <person name="Kamoun S."/>
            <person name="Bisseling T."/>
            <person name="Huang S."/>
        </authorList>
    </citation>
    <scope>NUCLEOTIDE SEQUENCE [LARGE SCALE GENOMIC DNA]</scope>
    <source>
        <strain evidence="7">DAOM197198w</strain>
    </source>
</reference>
<dbReference type="GO" id="GO:0004518">
    <property type="term" value="F:nuclease activity"/>
    <property type="evidence" value="ECO:0007669"/>
    <property type="project" value="InterPro"/>
</dbReference>
<organism evidence="6 7">
    <name type="scientific">Rhizophagus irregularis (strain DAOM 197198w)</name>
    <name type="common">Glomus intraradices</name>
    <dbReference type="NCBI Taxonomy" id="1432141"/>
    <lineage>
        <taxon>Eukaryota</taxon>
        <taxon>Fungi</taxon>
        <taxon>Fungi incertae sedis</taxon>
        <taxon>Mucoromycota</taxon>
        <taxon>Glomeromycotina</taxon>
        <taxon>Glomeromycetes</taxon>
        <taxon>Glomerales</taxon>
        <taxon>Glomeraceae</taxon>
        <taxon>Rhizophagus</taxon>
    </lineage>
</organism>
<dbReference type="AlphaFoldDB" id="A0A015J9D5"/>
<dbReference type="Gene3D" id="3.40.50.1010">
    <property type="entry name" value="5'-nuclease"/>
    <property type="match status" value="1"/>
</dbReference>
<dbReference type="InterPro" id="IPR037314">
    <property type="entry name" value="MKT1_H3TH"/>
</dbReference>
<proteinExistence type="inferred from homology"/>
<dbReference type="Proteomes" id="UP000022910">
    <property type="component" value="Unassembled WGS sequence"/>
</dbReference>
<gene>
    <name evidence="6" type="ORF">RirG_261480</name>
</gene>
<keyword evidence="7" id="KW-1185">Reference proteome</keyword>
<dbReference type="GO" id="GO:0003730">
    <property type="term" value="F:mRNA 3'-UTR binding"/>
    <property type="evidence" value="ECO:0007669"/>
    <property type="project" value="TreeGrafter"/>
</dbReference>
<dbReference type="CDD" id="cd09902">
    <property type="entry name" value="H3TH_MKT1"/>
    <property type="match status" value="1"/>
</dbReference>
<dbReference type="Pfam" id="PF12246">
    <property type="entry name" value="MKT1_C"/>
    <property type="match status" value="1"/>
</dbReference>
<dbReference type="InterPro" id="IPR006085">
    <property type="entry name" value="XPG_DNA_repair_N"/>
</dbReference>
<evidence type="ECO:0000313" key="7">
    <source>
        <dbReference type="Proteomes" id="UP000022910"/>
    </source>
</evidence>
<evidence type="ECO:0000313" key="6">
    <source>
        <dbReference type="EMBL" id="EXX51474.1"/>
    </source>
</evidence>
<dbReference type="GO" id="GO:0006417">
    <property type="term" value="P:regulation of translation"/>
    <property type="evidence" value="ECO:0007669"/>
    <property type="project" value="UniProtKB-KW"/>
</dbReference>